<reference evidence="3 4" key="1">
    <citation type="submission" date="2019-08" db="EMBL/GenBank/DDBJ databases">
        <title>Deep-cultivation of Planctomycetes and their phenomic and genomic characterization uncovers novel biology.</title>
        <authorList>
            <person name="Wiegand S."/>
            <person name="Jogler M."/>
            <person name="Boedeker C."/>
            <person name="Pinto D."/>
            <person name="Vollmers J."/>
            <person name="Rivas-Marin E."/>
            <person name="Kohn T."/>
            <person name="Peeters S.H."/>
            <person name="Heuer A."/>
            <person name="Rast P."/>
            <person name="Oberbeckmann S."/>
            <person name="Bunk B."/>
            <person name="Jeske O."/>
            <person name="Meyerdierks A."/>
            <person name="Storesund J.E."/>
            <person name="Kallscheuer N."/>
            <person name="Luecker S."/>
            <person name="Lage O.M."/>
            <person name="Pohl T."/>
            <person name="Merkel B.J."/>
            <person name="Hornburger P."/>
            <person name="Mueller R.-W."/>
            <person name="Bruemmer F."/>
            <person name="Labrenz M."/>
            <person name="Spormann A.M."/>
            <person name="Op den Camp H."/>
            <person name="Overmann J."/>
            <person name="Amann R."/>
            <person name="Jetten M.S.M."/>
            <person name="Mascher T."/>
            <person name="Medema M.H."/>
            <person name="Devos D.P."/>
            <person name="Kaster A.-K."/>
            <person name="Ovreas L."/>
            <person name="Rohde M."/>
            <person name="Galperin M.Y."/>
            <person name="Jogler C."/>
        </authorList>
    </citation>
    <scope>NUCLEOTIDE SEQUENCE [LARGE SCALE GENOMIC DNA]</scope>
    <source>
        <strain evidence="3 4">OJF2</strain>
    </source>
</reference>
<dbReference type="NCBIfam" id="TIGR00251">
    <property type="entry name" value="DUF167 family protein"/>
    <property type="match status" value="1"/>
</dbReference>
<dbReference type="RefSeq" id="WP_148597318.1">
    <property type="nucleotide sequence ID" value="NZ_CP042997.1"/>
</dbReference>
<dbReference type="SMART" id="SM01152">
    <property type="entry name" value="DUF167"/>
    <property type="match status" value="1"/>
</dbReference>
<accession>A0A5B9WC07</accession>
<gene>
    <name evidence="3" type="ORF">OJF2_63950</name>
</gene>
<organism evidence="3 4">
    <name type="scientific">Aquisphaera giovannonii</name>
    <dbReference type="NCBI Taxonomy" id="406548"/>
    <lineage>
        <taxon>Bacteria</taxon>
        <taxon>Pseudomonadati</taxon>
        <taxon>Planctomycetota</taxon>
        <taxon>Planctomycetia</taxon>
        <taxon>Isosphaerales</taxon>
        <taxon>Isosphaeraceae</taxon>
        <taxon>Aquisphaera</taxon>
    </lineage>
</organism>
<dbReference type="PANTHER" id="PTHR13420:SF7">
    <property type="entry name" value="UPF0235 PROTEIN C15ORF40"/>
    <property type="match status" value="1"/>
</dbReference>
<dbReference type="EMBL" id="CP042997">
    <property type="protein sequence ID" value="QEH37804.1"/>
    <property type="molecule type" value="Genomic_DNA"/>
</dbReference>
<dbReference type="Proteomes" id="UP000324233">
    <property type="component" value="Chromosome"/>
</dbReference>
<protein>
    <recommendedName>
        <fullName evidence="2">UPF0235 protein OJF2_63950</fullName>
    </recommendedName>
</protein>
<dbReference type="InterPro" id="IPR003746">
    <property type="entry name" value="DUF167"/>
</dbReference>
<dbReference type="Gene3D" id="3.30.1200.10">
    <property type="entry name" value="YggU-like"/>
    <property type="match status" value="1"/>
</dbReference>
<dbReference type="OrthoDB" id="290224at2"/>
<evidence type="ECO:0000313" key="3">
    <source>
        <dbReference type="EMBL" id="QEH37804.1"/>
    </source>
</evidence>
<evidence type="ECO:0000313" key="4">
    <source>
        <dbReference type="Proteomes" id="UP000324233"/>
    </source>
</evidence>
<name>A0A5B9WC07_9BACT</name>
<dbReference type="SUPFAM" id="SSF69786">
    <property type="entry name" value="YggU-like"/>
    <property type="match status" value="1"/>
</dbReference>
<proteinExistence type="inferred from homology"/>
<dbReference type="HAMAP" id="MF_00634">
    <property type="entry name" value="UPF0235"/>
    <property type="match status" value="1"/>
</dbReference>
<evidence type="ECO:0000256" key="1">
    <source>
        <dbReference type="ARBA" id="ARBA00010364"/>
    </source>
</evidence>
<dbReference type="InterPro" id="IPR036591">
    <property type="entry name" value="YggU-like_sf"/>
</dbReference>
<dbReference type="AlphaFoldDB" id="A0A5B9WC07"/>
<dbReference type="Pfam" id="PF02594">
    <property type="entry name" value="DUF167"/>
    <property type="match status" value="1"/>
</dbReference>
<evidence type="ECO:0000256" key="2">
    <source>
        <dbReference type="HAMAP-Rule" id="MF_00634"/>
    </source>
</evidence>
<sequence>MIELSAHTGGTIVPVHAQPGARRNGILGERAGSLRVAVTAAPERGRANAAIAEFLAESLGCRPSQVGILSGEASRQKRFLVAGIAPEDLRRRLAPLIPGSDPGPTLPPS</sequence>
<keyword evidence="4" id="KW-1185">Reference proteome</keyword>
<dbReference type="GO" id="GO:0005737">
    <property type="term" value="C:cytoplasm"/>
    <property type="evidence" value="ECO:0007669"/>
    <property type="project" value="TreeGrafter"/>
</dbReference>
<dbReference type="PANTHER" id="PTHR13420">
    <property type="entry name" value="UPF0235 PROTEIN C15ORF40"/>
    <property type="match status" value="1"/>
</dbReference>
<comment type="similarity">
    <text evidence="1 2">Belongs to the UPF0235 family.</text>
</comment>
<dbReference type="KEGG" id="agv:OJF2_63950"/>